<dbReference type="EMBL" id="JARXNK020000106">
    <property type="protein sequence ID" value="MEL0554497.1"/>
    <property type="molecule type" value="Genomic_DNA"/>
</dbReference>
<keyword evidence="1" id="KW-0175">Coiled coil</keyword>
<organism evidence="3 4">
    <name type="scientific">Raoultella lignicola</name>
    <dbReference type="NCBI Taxonomy" id="3040939"/>
    <lineage>
        <taxon>Bacteria</taxon>
        <taxon>Pseudomonadati</taxon>
        <taxon>Pseudomonadota</taxon>
        <taxon>Gammaproteobacteria</taxon>
        <taxon>Enterobacterales</taxon>
        <taxon>Enterobacteriaceae</taxon>
        <taxon>Klebsiella/Raoultella group</taxon>
        <taxon>Raoultella</taxon>
    </lineage>
</organism>
<sequence length="114" mass="13423">MTLDYVALAILVAVVLILFYGVIVIHDIPYEIAKKRNHPHQDAIHYAGWVSLFTLHVLWPLLWIWATLWRDDRGWGMKRIEENQDDLHQRLETVLARLDGVQQELTLLKEKEAK</sequence>
<feature type="transmembrane region" description="Helical" evidence="2">
    <location>
        <begin position="6"/>
        <end position="25"/>
    </location>
</feature>
<dbReference type="PIRSF" id="PIRSF028770">
    <property type="entry name" value="UCP028770"/>
    <property type="match status" value="1"/>
</dbReference>
<comment type="caution">
    <text evidence="3">The sequence shown here is derived from an EMBL/GenBank/DDBJ whole genome shotgun (WGS) entry which is preliminary data.</text>
</comment>
<feature type="transmembrane region" description="Helical" evidence="2">
    <location>
        <begin position="46"/>
        <end position="66"/>
    </location>
</feature>
<accession>A0ABU9FDP7</accession>
<dbReference type="RefSeq" id="WP_123755816.1">
    <property type="nucleotide sequence ID" value="NZ_JARXNK020000106.1"/>
</dbReference>
<name>A0ABU9FDP7_9ENTR</name>
<proteinExistence type="predicted"/>
<keyword evidence="2" id="KW-0472">Membrane</keyword>
<keyword evidence="2" id="KW-1133">Transmembrane helix</keyword>
<keyword evidence="2" id="KW-0812">Transmembrane</keyword>
<reference evidence="3 4" key="1">
    <citation type="submission" date="2024-04" db="EMBL/GenBank/DDBJ databases">
        <title>Two novel Raoultella species associated with bleeding cankers of broadleaf hosts, Raoultella scottia sp. nov. and Raoultella lignicola sp. nov.</title>
        <authorList>
            <person name="Brady C.L."/>
        </authorList>
    </citation>
    <scope>NUCLEOTIDE SEQUENCE [LARGE SCALE GENOMIC DNA]</scope>
    <source>
        <strain evidence="3 4">TW_WC1a.1</strain>
    </source>
</reference>
<dbReference type="Proteomes" id="UP001312893">
    <property type="component" value="Unassembled WGS sequence"/>
</dbReference>
<evidence type="ECO:0000256" key="2">
    <source>
        <dbReference type="SAM" id="Phobius"/>
    </source>
</evidence>
<evidence type="ECO:0000313" key="4">
    <source>
        <dbReference type="Proteomes" id="UP001312893"/>
    </source>
</evidence>
<keyword evidence="4" id="KW-1185">Reference proteome</keyword>
<gene>
    <name evidence="3" type="ORF">QFI96_022685</name>
</gene>
<evidence type="ECO:0000313" key="3">
    <source>
        <dbReference type="EMBL" id="MEL0554497.1"/>
    </source>
</evidence>
<protein>
    <submittedName>
        <fullName evidence="3">DUF3302 domain-containing protein</fullName>
    </submittedName>
</protein>
<dbReference type="InterPro" id="IPR011223">
    <property type="entry name" value="UCP028770"/>
</dbReference>
<evidence type="ECO:0000256" key="1">
    <source>
        <dbReference type="SAM" id="Coils"/>
    </source>
</evidence>
<feature type="coiled-coil region" evidence="1">
    <location>
        <begin position="77"/>
        <end position="111"/>
    </location>
</feature>
<dbReference type="Pfam" id="PF11742">
    <property type="entry name" value="DUF3302"/>
    <property type="match status" value="1"/>
</dbReference>